<comment type="caution">
    <text evidence="1">The sequence shown here is derived from an EMBL/GenBank/DDBJ whole genome shotgun (WGS) entry which is preliminary data.</text>
</comment>
<proteinExistence type="predicted"/>
<dbReference type="AlphaFoldDB" id="A0A2H0UU12"/>
<protein>
    <submittedName>
        <fullName evidence="1">Uncharacterized protein</fullName>
    </submittedName>
</protein>
<sequence>MQQFFVRLEEETLSEEGIELRKLLNRKCSVRCFPGDAYRVISAKLSSDDASERKAAEQVSDILEKATGTNLESFAMDDINGGGPDDPAQFAS</sequence>
<evidence type="ECO:0000313" key="1">
    <source>
        <dbReference type="EMBL" id="PIR89136.1"/>
    </source>
</evidence>
<evidence type="ECO:0000313" key="2">
    <source>
        <dbReference type="Proteomes" id="UP000231157"/>
    </source>
</evidence>
<organism evidence="1 2">
    <name type="scientific">Candidatus Harrisonbacteria bacterium CG10_big_fil_rev_8_21_14_0_10_40_38</name>
    <dbReference type="NCBI Taxonomy" id="1974583"/>
    <lineage>
        <taxon>Bacteria</taxon>
        <taxon>Candidatus Harrisoniibacteriota</taxon>
    </lineage>
</organism>
<dbReference type="EMBL" id="PFAZ01000007">
    <property type="protein sequence ID" value="PIR89136.1"/>
    <property type="molecule type" value="Genomic_DNA"/>
</dbReference>
<accession>A0A2H0UU12</accession>
<gene>
    <name evidence="1" type="ORF">COU07_02810</name>
</gene>
<dbReference type="Proteomes" id="UP000231157">
    <property type="component" value="Unassembled WGS sequence"/>
</dbReference>
<name>A0A2H0UU12_9BACT</name>
<reference evidence="2" key="1">
    <citation type="submission" date="2017-09" db="EMBL/GenBank/DDBJ databases">
        <title>Depth-based differentiation of microbial function through sediment-hosted aquifers and enrichment of novel symbionts in the deep terrestrial subsurface.</title>
        <authorList>
            <person name="Probst A.J."/>
            <person name="Ladd B."/>
            <person name="Jarett J.K."/>
            <person name="Geller-Mcgrath D.E."/>
            <person name="Sieber C.M.K."/>
            <person name="Emerson J.B."/>
            <person name="Anantharaman K."/>
            <person name="Thomas B.C."/>
            <person name="Malmstrom R."/>
            <person name="Stieglmeier M."/>
            <person name="Klingl A."/>
            <person name="Woyke T."/>
            <person name="Ryan C.M."/>
            <person name="Banfield J.F."/>
        </authorList>
    </citation>
    <scope>NUCLEOTIDE SEQUENCE [LARGE SCALE GENOMIC DNA]</scope>
</reference>